<organism evidence="1">
    <name type="scientific">marine sediment metagenome</name>
    <dbReference type="NCBI Taxonomy" id="412755"/>
    <lineage>
        <taxon>unclassified sequences</taxon>
        <taxon>metagenomes</taxon>
        <taxon>ecological metagenomes</taxon>
    </lineage>
</organism>
<accession>X0UU89</accession>
<dbReference type="EMBL" id="BARS01029861">
    <property type="protein sequence ID" value="GAG09424.1"/>
    <property type="molecule type" value="Genomic_DNA"/>
</dbReference>
<comment type="caution">
    <text evidence="1">The sequence shown here is derived from an EMBL/GenBank/DDBJ whole genome shotgun (WGS) entry which is preliminary data.</text>
</comment>
<dbReference type="AlphaFoldDB" id="X0UU89"/>
<gene>
    <name evidence="1" type="ORF">S01H1_46627</name>
</gene>
<name>X0UU89_9ZZZZ</name>
<reference evidence="1" key="1">
    <citation type="journal article" date="2014" name="Front. Microbiol.">
        <title>High frequency of phylogenetically diverse reductive dehalogenase-homologous genes in deep subseafloor sedimentary metagenomes.</title>
        <authorList>
            <person name="Kawai M."/>
            <person name="Futagami T."/>
            <person name="Toyoda A."/>
            <person name="Takaki Y."/>
            <person name="Nishi S."/>
            <person name="Hori S."/>
            <person name="Arai W."/>
            <person name="Tsubouchi T."/>
            <person name="Morono Y."/>
            <person name="Uchiyama I."/>
            <person name="Ito T."/>
            <person name="Fujiyama A."/>
            <person name="Inagaki F."/>
            <person name="Takami H."/>
        </authorList>
    </citation>
    <scope>NUCLEOTIDE SEQUENCE</scope>
    <source>
        <strain evidence="1">Expedition CK06-06</strain>
    </source>
</reference>
<proteinExistence type="predicted"/>
<protein>
    <submittedName>
        <fullName evidence="1">Uncharacterized protein</fullName>
    </submittedName>
</protein>
<evidence type="ECO:0000313" key="1">
    <source>
        <dbReference type="EMBL" id="GAG09424.1"/>
    </source>
</evidence>
<sequence length="151" mass="16930">MALKDTLSTEFVEKEILVAELVEKELVNVDLIVVDLLTGDRKNLSDLQDVTITDGIDGQVLVLENGIWVNKTISVVIYDYVVYNETPTAVDSLPSAKFETANDFRTDTLQVFLNGQKIHDSEITRHSDTQFSLPLNAIVNDKIEVSYIKKT</sequence>